<reference evidence="2" key="1">
    <citation type="submission" date="2023-10" db="EMBL/GenBank/DDBJ databases">
        <title>Genome assembly of Pristionchus species.</title>
        <authorList>
            <person name="Yoshida K."/>
            <person name="Sommer R.J."/>
        </authorList>
    </citation>
    <scope>NUCLEOTIDE SEQUENCE</scope>
    <source>
        <strain evidence="2">RS0144</strain>
    </source>
</reference>
<feature type="non-terminal residue" evidence="2">
    <location>
        <position position="131"/>
    </location>
</feature>
<feature type="non-terminal residue" evidence="2">
    <location>
        <position position="1"/>
    </location>
</feature>
<feature type="compositionally biased region" description="Polar residues" evidence="1">
    <location>
        <begin position="7"/>
        <end position="17"/>
    </location>
</feature>
<accession>A0AAV5SZK6</accession>
<proteinExistence type="predicted"/>
<feature type="region of interest" description="Disordered" evidence="1">
    <location>
        <begin position="1"/>
        <end position="131"/>
    </location>
</feature>
<organism evidence="2 3">
    <name type="scientific">Pristionchus entomophagus</name>
    <dbReference type="NCBI Taxonomy" id="358040"/>
    <lineage>
        <taxon>Eukaryota</taxon>
        <taxon>Metazoa</taxon>
        <taxon>Ecdysozoa</taxon>
        <taxon>Nematoda</taxon>
        <taxon>Chromadorea</taxon>
        <taxon>Rhabditida</taxon>
        <taxon>Rhabditina</taxon>
        <taxon>Diplogasteromorpha</taxon>
        <taxon>Diplogasteroidea</taxon>
        <taxon>Neodiplogasteridae</taxon>
        <taxon>Pristionchus</taxon>
    </lineage>
</organism>
<name>A0AAV5SZK6_9BILA</name>
<evidence type="ECO:0000313" key="3">
    <source>
        <dbReference type="Proteomes" id="UP001432027"/>
    </source>
</evidence>
<dbReference type="EMBL" id="BTSX01000003">
    <property type="protein sequence ID" value="GMS88625.1"/>
    <property type="molecule type" value="Genomic_DNA"/>
</dbReference>
<feature type="compositionally biased region" description="Polar residues" evidence="1">
    <location>
        <begin position="82"/>
        <end position="123"/>
    </location>
</feature>
<comment type="caution">
    <text evidence="2">The sequence shown here is derived from an EMBL/GenBank/DDBJ whole genome shotgun (WGS) entry which is preliminary data.</text>
</comment>
<gene>
    <name evidence="2" type="ORF">PENTCL1PPCAC_10800</name>
</gene>
<dbReference type="Proteomes" id="UP001432027">
    <property type="component" value="Unassembled WGS sequence"/>
</dbReference>
<protein>
    <submittedName>
        <fullName evidence="2">Uncharacterized protein</fullName>
    </submittedName>
</protein>
<evidence type="ECO:0000313" key="2">
    <source>
        <dbReference type="EMBL" id="GMS88625.1"/>
    </source>
</evidence>
<feature type="compositionally biased region" description="Low complexity" evidence="1">
    <location>
        <begin position="26"/>
        <end position="54"/>
    </location>
</feature>
<keyword evidence="3" id="KW-1185">Reference proteome</keyword>
<evidence type="ECO:0000256" key="1">
    <source>
        <dbReference type="SAM" id="MobiDB-lite"/>
    </source>
</evidence>
<dbReference type="AlphaFoldDB" id="A0AAV5SZK6"/>
<sequence>RCRRTSKSPPLLTSVSRPTRRPEVRLSATPSPPSGSTRSTTRSSRRSSSGLPPTMLASPRCASSVSASLTTLTSTVARSSWERTTSPASSSRMCTRTSAPSSGLRSGMTSSERAASLPSSTVNRLIYPADR</sequence>
<feature type="compositionally biased region" description="Low complexity" evidence="1">
    <location>
        <begin position="62"/>
        <end position="79"/>
    </location>
</feature>